<evidence type="ECO:0000256" key="1">
    <source>
        <dbReference type="SAM" id="Phobius"/>
    </source>
</evidence>
<gene>
    <name evidence="2" type="ORF">ACFOOR_00130</name>
</gene>
<evidence type="ECO:0008006" key="4">
    <source>
        <dbReference type="Google" id="ProtNLM"/>
    </source>
</evidence>
<keyword evidence="1" id="KW-0812">Transmembrane</keyword>
<evidence type="ECO:0000313" key="3">
    <source>
        <dbReference type="Proteomes" id="UP001595379"/>
    </source>
</evidence>
<feature type="transmembrane region" description="Helical" evidence="1">
    <location>
        <begin position="82"/>
        <end position="105"/>
    </location>
</feature>
<dbReference type="Proteomes" id="UP001595379">
    <property type="component" value="Unassembled WGS sequence"/>
</dbReference>
<dbReference type="RefSeq" id="WP_343163779.1">
    <property type="nucleotide sequence ID" value="NZ_JBHRSV010000001.1"/>
</dbReference>
<feature type="transmembrane region" description="Helical" evidence="1">
    <location>
        <begin position="117"/>
        <end position="140"/>
    </location>
</feature>
<keyword evidence="1" id="KW-0472">Membrane</keyword>
<keyword evidence="3" id="KW-1185">Reference proteome</keyword>
<keyword evidence="1" id="KW-1133">Transmembrane helix</keyword>
<name>A0ABV6ZSW1_9PROT</name>
<sequence>MRTLITYVLAAAAAGLLVTLILSGGRHAELIGGIAGGEYRAIAALNPVMEFGFRAAGYFVGLGLVWFAATRVLSPAKLFGSLVAAALSGVLIAAAAGVVIGIGYAALTNGANAVVDLLTWGAFWAEVIIAGLAWGTVFWLREPKTTQAMEAAA</sequence>
<accession>A0ABV6ZSW1</accession>
<protein>
    <recommendedName>
        <fullName evidence="4">DUF4345 domain-containing protein</fullName>
    </recommendedName>
</protein>
<evidence type="ECO:0000313" key="2">
    <source>
        <dbReference type="EMBL" id="MFC2924505.1"/>
    </source>
</evidence>
<proteinExistence type="predicted"/>
<reference evidence="3" key="1">
    <citation type="journal article" date="2019" name="Int. J. Syst. Evol. Microbiol.">
        <title>The Global Catalogue of Microorganisms (GCM) 10K type strain sequencing project: providing services to taxonomists for standard genome sequencing and annotation.</title>
        <authorList>
            <consortium name="The Broad Institute Genomics Platform"/>
            <consortium name="The Broad Institute Genome Sequencing Center for Infectious Disease"/>
            <person name="Wu L."/>
            <person name="Ma J."/>
        </authorList>
    </citation>
    <scope>NUCLEOTIDE SEQUENCE [LARGE SCALE GENOMIC DNA]</scope>
    <source>
        <strain evidence="3">KCTC 52487</strain>
    </source>
</reference>
<feature type="transmembrane region" description="Helical" evidence="1">
    <location>
        <begin position="52"/>
        <end position="70"/>
    </location>
</feature>
<comment type="caution">
    <text evidence="2">The sequence shown here is derived from an EMBL/GenBank/DDBJ whole genome shotgun (WGS) entry which is preliminary data.</text>
</comment>
<dbReference type="EMBL" id="JBHRSV010000001">
    <property type="protein sequence ID" value="MFC2924505.1"/>
    <property type="molecule type" value="Genomic_DNA"/>
</dbReference>
<organism evidence="2 3">
    <name type="scientific">Hyphobacterium vulgare</name>
    <dbReference type="NCBI Taxonomy" id="1736751"/>
    <lineage>
        <taxon>Bacteria</taxon>
        <taxon>Pseudomonadati</taxon>
        <taxon>Pseudomonadota</taxon>
        <taxon>Alphaproteobacteria</taxon>
        <taxon>Maricaulales</taxon>
        <taxon>Maricaulaceae</taxon>
        <taxon>Hyphobacterium</taxon>
    </lineage>
</organism>